<feature type="transmembrane region" description="Helical" evidence="7">
    <location>
        <begin position="353"/>
        <end position="369"/>
    </location>
</feature>
<evidence type="ECO:0000256" key="7">
    <source>
        <dbReference type="SAM" id="Phobius"/>
    </source>
</evidence>
<feature type="domain" description="ComEC/Rec2-related protein" evidence="9">
    <location>
        <begin position="280"/>
        <end position="544"/>
    </location>
</feature>
<dbReference type="InterPro" id="IPR035681">
    <property type="entry name" value="ComA-like_MBL"/>
</dbReference>
<accession>A0A365GYX6</accession>
<feature type="transmembrane region" description="Helical" evidence="7">
    <location>
        <begin position="492"/>
        <end position="512"/>
    </location>
</feature>
<dbReference type="Pfam" id="PF03772">
    <property type="entry name" value="Competence"/>
    <property type="match status" value="1"/>
</dbReference>
<evidence type="ECO:0000256" key="3">
    <source>
        <dbReference type="ARBA" id="ARBA00022692"/>
    </source>
</evidence>
<keyword evidence="2" id="KW-1003">Cell membrane</keyword>
<evidence type="ECO:0000256" key="6">
    <source>
        <dbReference type="SAM" id="MobiDB-lite"/>
    </source>
</evidence>
<feature type="domain" description="Metallo-beta-lactamase" evidence="8">
    <location>
        <begin position="584"/>
        <end position="755"/>
    </location>
</feature>
<evidence type="ECO:0000256" key="4">
    <source>
        <dbReference type="ARBA" id="ARBA00022989"/>
    </source>
</evidence>
<feature type="compositionally biased region" description="Gly residues" evidence="6">
    <location>
        <begin position="17"/>
        <end position="28"/>
    </location>
</feature>
<evidence type="ECO:0000313" key="11">
    <source>
        <dbReference type="Proteomes" id="UP000251891"/>
    </source>
</evidence>
<dbReference type="GO" id="GO:0005886">
    <property type="term" value="C:plasma membrane"/>
    <property type="evidence" value="ECO:0007669"/>
    <property type="project" value="UniProtKB-SubCell"/>
</dbReference>
<dbReference type="EMBL" id="QLYX01000015">
    <property type="protein sequence ID" value="RAY12044.1"/>
    <property type="molecule type" value="Genomic_DNA"/>
</dbReference>
<protein>
    <submittedName>
        <fullName evidence="10">Competence protein ComEC</fullName>
    </submittedName>
</protein>
<feature type="transmembrane region" description="Helical" evidence="7">
    <location>
        <begin position="376"/>
        <end position="393"/>
    </location>
</feature>
<keyword evidence="5 7" id="KW-0472">Membrane</keyword>
<proteinExistence type="predicted"/>
<keyword evidence="4 7" id="KW-1133">Transmembrane helix</keyword>
<dbReference type="InterPro" id="IPR036866">
    <property type="entry name" value="RibonucZ/Hydroxyglut_hydro"/>
</dbReference>
<dbReference type="PANTHER" id="PTHR30619">
    <property type="entry name" value="DNA INTERNALIZATION/COMPETENCE PROTEIN COMEC/REC2"/>
    <property type="match status" value="1"/>
</dbReference>
<dbReference type="InterPro" id="IPR052159">
    <property type="entry name" value="Competence_DNA_uptake"/>
</dbReference>
<dbReference type="SUPFAM" id="SSF56281">
    <property type="entry name" value="Metallo-hydrolase/oxidoreductase"/>
    <property type="match status" value="1"/>
</dbReference>
<dbReference type="InterPro" id="IPR004477">
    <property type="entry name" value="ComEC_N"/>
</dbReference>
<feature type="transmembrane region" description="Helical" evidence="7">
    <location>
        <begin position="524"/>
        <end position="543"/>
    </location>
</feature>
<evidence type="ECO:0000259" key="9">
    <source>
        <dbReference type="Pfam" id="PF03772"/>
    </source>
</evidence>
<dbReference type="CDD" id="cd07731">
    <property type="entry name" value="ComA-like_MBL-fold"/>
    <property type="match status" value="1"/>
</dbReference>
<evidence type="ECO:0000313" key="10">
    <source>
        <dbReference type="EMBL" id="RAY12044.1"/>
    </source>
</evidence>
<dbReference type="Pfam" id="PF00753">
    <property type="entry name" value="Lactamase_B"/>
    <property type="match status" value="1"/>
</dbReference>
<sequence>MPNSANASGCEPLRTAGGSGHGGAGPGGDGRRSPRPPSRYDLRLVVPALACWLTAGVLLGASPLVASTVAALFLAVALPLLAAPLLHGVRFLPGVRSARGGARGGTWAAAVAAALVCASAAAFGTGARVASVESGPVRELAGNGARVRIEAVVTADPLVRSTPRGDLTVVRVRAETVRHRGRAQAVRVPVLVLATAHSGSAISTGPEWRELVPSRRVRFEGRLALPQRRELLAAVVFVRGPPRTAGEPSAPQRAAATVRARLREAAEVLPADQRGVLPGMVVGDTSGLDPGLAEDFRTAGLSHLLVVSGANLAIIVGALLGLCRWCGLGRRAPLVAVLAVPVFVLVARPEPSVLRATVMGLIGLLALATGRERHGLSALGAAVLVLVLADPGLARSYGFALSVLATGGLLVLAPGWRARLLRRGLPAPVAEVLALAAAAQVACAPVAVMLSGEVGLAAVAANLVVAPAVAPATLLGALAAAVAPFALRPAQLLVWPAGLAVGWIAAVARTTAAIPYATIPWRDGAAGAVLLLGAGAVAVAILRYRPARRIAAAAVAGVLVAVLAQRALAPGWPPRGWSLVACDVGQGDAVALAAGPGRAVVVDTGPEPAAVDRCLDDLGVHAVPLLILTHPHADHIGGVAGVRRGRPVGVVMTSPLTGGPEARAAPGLAARPAGPGQRWSVGPLELSVLGPASTGPRVPARADGTTVNNASLILVARLPGLSALLTGDVETEVQRSLAPHVPAVDVFKVPHHGSNRFHPGFFAASRAAIAVTSVGRANDYGHPAPATLALLRGLGMRSYRTDHHGDIAVLRDGARLVVVTRRP</sequence>
<reference evidence="10 11" key="1">
    <citation type="submission" date="2018-06" db="EMBL/GenBank/DDBJ databases">
        <title>Actinomadura craniellae sp. nov. isolated from marine sponge Craniella sp.</title>
        <authorList>
            <person name="Li L."/>
            <person name="Xu Q.H."/>
            <person name="Lin H.W."/>
            <person name="Lu Y.H."/>
        </authorList>
    </citation>
    <scope>NUCLEOTIDE SEQUENCE [LARGE SCALE GENOMIC DNA]</scope>
    <source>
        <strain evidence="10 11">LHW63021</strain>
    </source>
</reference>
<gene>
    <name evidence="10" type="ORF">DPM19_27250</name>
</gene>
<feature type="transmembrane region" description="Helical" evidence="7">
    <location>
        <begin position="428"/>
        <end position="450"/>
    </location>
</feature>
<evidence type="ECO:0000259" key="8">
    <source>
        <dbReference type="Pfam" id="PF00753"/>
    </source>
</evidence>
<feature type="transmembrane region" description="Helical" evidence="7">
    <location>
        <begin position="550"/>
        <end position="568"/>
    </location>
</feature>
<feature type="region of interest" description="Disordered" evidence="6">
    <location>
        <begin position="1"/>
        <end position="36"/>
    </location>
</feature>
<dbReference type="Gene3D" id="3.60.15.10">
    <property type="entry name" value="Ribonuclease Z/Hydroxyacylglutathione hydrolase-like"/>
    <property type="match status" value="1"/>
</dbReference>
<keyword evidence="11" id="KW-1185">Reference proteome</keyword>
<dbReference type="NCBIfam" id="TIGR00360">
    <property type="entry name" value="ComEC_N-term"/>
    <property type="match status" value="1"/>
</dbReference>
<feature type="transmembrane region" description="Helical" evidence="7">
    <location>
        <begin position="332"/>
        <end position="347"/>
    </location>
</feature>
<evidence type="ECO:0000256" key="5">
    <source>
        <dbReference type="ARBA" id="ARBA00023136"/>
    </source>
</evidence>
<dbReference type="AlphaFoldDB" id="A0A365GYX6"/>
<dbReference type="OrthoDB" id="7177610at2"/>
<organism evidence="10 11">
    <name type="scientific">Actinomadura craniellae</name>
    <dbReference type="NCBI Taxonomy" id="2231787"/>
    <lineage>
        <taxon>Bacteria</taxon>
        <taxon>Bacillati</taxon>
        <taxon>Actinomycetota</taxon>
        <taxon>Actinomycetes</taxon>
        <taxon>Streptosporangiales</taxon>
        <taxon>Thermomonosporaceae</taxon>
        <taxon>Actinomadura</taxon>
    </lineage>
</organism>
<comment type="caution">
    <text evidence="10">The sequence shown here is derived from an EMBL/GenBank/DDBJ whole genome shotgun (WGS) entry which is preliminary data.</text>
</comment>
<feature type="transmembrane region" description="Helical" evidence="7">
    <location>
        <begin position="399"/>
        <end position="416"/>
    </location>
</feature>
<evidence type="ECO:0000256" key="2">
    <source>
        <dbReference type="ARBA" id="ARBA00022475"/>
    </source>
</evidence>
<feature type="transmembrane region" description="Helical" evidence="7">
    <location>
        <begin position="40"/>
        <end position="59"/>
    </location>
</feature>
<feature type="transmembrane region" description="Helical" evidence="7">
    <location>
        <begin position="65"/>
        <end position="86"/>
    </location>
</feature>
<name>A0A365GYX6_9ACTN</name>
<feature type="transmembrane region" description="Helical" evidence="7">
    <location>
        <begin position="300"/>
        <end position="320"/>
    </location>
</feature>
<comment type="subcellular location">
    <subcellularLocation>
        <location evidence="1">Cell membrane</location>
        <topology evidence="1">Multi-pass membrane protein</topology>
    </subcellularLocation>
</comment>
<keyword evidence="3 7" id="KW-0812">Transmembrane</keyword>
<evidence type="ECO:0000256" key="1">
    <source>
        <dbReference type="ARBA" id="ARBA00004651"/>
    </source>
</evidence>
<dbReference type="PANTHER" id="PTHR30619:SF1">
    <property type="entry name" value="RECOMBINATION PROTEIN 2"/>
    <property type="match status" value="1"/>
</dbReference>
<dbReference type="Proteomes" id="UP000251891">
    <property type="component" value="Unassembled WGS sequence"/>
</dbReference>
<feature type="transmembrane region" description="Helical" evidence="7">
    <location>
        <begin position="107"/>
        <end position="130"/>
    </location>
</feature>
<feature type="transmembrane region" description="Helical" evidence="7">
    <location>
        <begin position="456"/>
        <end position="480"/>
    </location>
</feature>
<dbReference type="InterPro" id="IPR001279">
    <property type="entry name" value="Metallo-B-lactamas"/>
</dbReference>